<proteinExistence type="predicted"/>
<evidence type="ECO:0000259" key="1">
    <source>
        <dbReference type="Pfam" id="PF13614"/>
    </source>
</evidence>
<dbReference type="Proteomes" id="UP000198908">
    <property type="component" value="Unassembled WGS sequence"/>
</dbReference>
<dbReference type="Gene3D" id="3.40.50.300">
    <property type="entry name" value="P-loop containing nucleotide triphosphate hydrolases"/>
    <property type="match status" value="1"/>
</dbReference>
<dbReference type="EMBL" id="FMYQ01000032">
    <property type="protein sequence ID" value="SDE08734.1"/>
    <property type="molecule type" value="Genomic_DNA"/>
</dbReference>
<name>A0A1G7A1E6_9BURK</name>
<dbReference type="CDD" id="cd02042">
    <property type="entry name" value="ParAB_family"/>
    <property type="match status" value="1"/>
</dbReference>
<dbReference type="SUPFAM" id="SSF52540">
    <property type="entry name" value="P-loop containing nucleoside triphosphate hydrolases"/>
    <property type="match status" value="1"/>
</dbReference>
<feature type="domain" description="AAA" evidence="1">
    <location>
        <begin position="1"/>
        <end position="177"/>
    </location>
</feature>
<gene>
    <name evidence="2" type="ORF">SAMN05421548_13251</name>
</gene>
<dbReference type="InterPro" id="IPR027417">
    <property type="entry name" value="P-loop_NTPase"/>
</dbReference>
<dbReference type="InterPro" id="IPR025669">
    <property type="entry name" value="AAA_dom"/>
</dbReference>
<organism evidence="2 3">
    <name type="scientific">Paraburkholderia lycopersici</name>
    <dbReference type="NCBI Taxonomy" id="416944"/>
    <lineage>
        <taxon>Bacteria</taxon>
        <taxon>Pseudomonadati</taxon>
        <taxon>Pseudomonadota</taxon>
        <taxon>Betaproteobacteria</taxon>
        <taxon>Burkholderiales</taxon>
        <taxon>Burkholderiaceae</taxon>
        <taxon>Paraburkholderia</taxon>
    </lineage>
</organism>
<dbReference type="PANTHER" id="PTHR13696">
    <property type="entry name" value="P-LOOP CONTAINING NUCLEOSIDE TRIPHOSPHATE HYDROLASE"/>
    <property type="match status" value="1"/>
</dbReference>
<dbReference type="RefSeq" id="WP_092004013.1">
    <property type="nucleotide sequence ID" value="NZ_FMYQ01000032.1"/>
</dbReference>
<dbReference type="AlphaFoldDB" id="A0A1G7A1E6"/>
<keyword evidence="3" id="KW-1185">Reference proteome</keyword>
<evidence type="ECO:0000313" key="3">
    <source>
        <dbReference type="Proteomes" id="UP000198908"/>
    </source>
</evidence>
<evidence type="ECO:0000313" key="2">
    <source>
        <dbReference type="EMBL" id="SDE08734.1"/>
    </source>
</evidence>
<dbReference type="PANTHER" id="PTHR13696:SF99">
    <property type="entry name" value="COBYRINIC ACID AC-DIAMIDE SYNTHASE"/>
    <property type="match status" value="1"/>
</dbReference>
<dbReference type="Pfam" id="PF13614">
    <property type="entry name" value="AAA_31"/>
    <property type="match status" value="1"/>
</dbReference>
<dbReference type="STRING" id="416944.SAMN05421548_13251"/>
<dbReference type="OrthoDB" id="9785810at2"/>
<accession>A0A1G7A1E6</accession>
<protein>
    <submittedName>
        <fullName evidence="2">Chromosome partitioning protein</fullName>
    </submittedName>
</protein>
<sequence length="282" mass="30401">MKTLAIWTQKGGVGKTALACQLGHVLHARGHRVLVIDLDSQGNAGAALLRAEKAVALSMTAASLLMNGNLAVALPDVAFAVIRATPELVRVPEQPDEFGRFHTNLQTNLARVAPAFDVCLIDCPPSDDLRVLLALTVAGFVLSPIQLNQEAIEGIVRTLRGTRGVERIREKFNPSLRFLGIVPNMVEATALQKRNFIEVLESFGRYLMMDGRGNPLRVLRRSSIAEAQELGVALPELGRSKTAARDAWVELAPVLNRIADLVMADSPAESAELPAVEVDHGA</sequence>
<reference evidence="3" key="1">
    <citation type="submission" date="2016-09" db="EMBL/GenBank/DDBJ databases">
        <authorList>
            <person name="Varghese N."/>
            <person name="Submissions S."/>
        </authorList>
    </citation>
    <scope>NUCLEOTIDE SEQUENCE [LARGE SCALE GENOMIC DNA]</scope>
    <source>
        <strain evidence="3">TNe-862</strain>
    </source>
</reference>
<dbReference type="InterPro" id="IPR050678">
    <property type="entry name" value="DNA_Partitioning_ATPase"/>
</dbReference>